<proteinExistence type="predicted"/>
<reference evidence="1 2" key="1">
    <citation type="submission" date="2023-08" db="EMBL/GenBank/DDBJ databases">
        <title>Comparative genomics and taxonomic characterization of three novel marine species of genus Marivirga.</title>
        <authorList>
            <person name="Muhammad N."/>
            <person name="Kim S.-G."/>
        </authorList>
    </citation>
    <scope>NUCLEOTIDE SEQUENCE [LARGE SCALE GENOMIC DNA]</scope>
    <source>
        <strain evidence="1 2">BDSF4-3</strain>
    </source>
</reference>
<dbReference type="EMBL" id="CP129971">
    <property type="protein sequence ID" value="WMN11416.1"/>
    <property type="molecule type" value="Genomic_DNA"/>
</dbReference>
<sequence>MKNILVLVVVLLITEMAMGQAPEKFSFQAVIRNAENEIVKDQSVGIQISIIRASVSGPAVYVESHQLSTNGNGLVSVKIGEGNIISGTFSNIDWGAGPFFIKTETDPEGGENYTIEGISELLSVPFALRATTTDSIVGGISSKETDPIFNASLASGITESDTINWNNHTIDTKLNASEIADFGFVEGPHTDSTNIADFGYVAGAHLDSTDIANFGYVTGEHVDSTAIANMGFISNDIEYSIGDFVHGGIVFWLDETGQHGLVCAKKDQSSGTRWYAGTFGSTQAKGDGPFAGKSNTTIIIAAQVAIGDDGDTYAARICNELQITEDEKTYGDWYLPSKSELNLMFLNKTIIDATATSNGGDAFASDFYWSSTEIKNNAASAQQFNAGVQLGFNKNVPRNVRAIRAF</sequence>
<dbReference type="RefSeq" id="WP_308348580.1">
    <property type="nucleotide sequence ID" value="NZ_CP129971.1"/>
</dbReference>
<evidence type="ECO:0000313" key="2">
    <source>
        <dbReference type="Proteomes" id="UP001230496"/>
    </source>
</evidence>
<dbReference type="Proteomes" id="UP001230496">
    <property type="component" value="Chromosome"/>
</dbReference>
<protein>
    <recommendedName>
        <fullName evidence="3">DUF1566 domain-containing protein</fullName>
    </recommendedName>
</protein>
<accession>A0AA51RAS0</accession>
<name>A0AA51RAS0_9BACT</name>
<organism evidence="1 2">
    <name type="scientific">Marivirga salinarum</name>
    <dbReference type="NCBI Taxonomy" id="3059078"/>
    <lineage>
        <taxon>Bacteria</taxon>
        <taxon>Pseudomonadati</taxon>
        <taxon>Bacteroidota</taxon>
        <taxon>Cytophagia</taxon>
        <taxon>Cytophagales</taxon>
        <taxon>Marivirgaceae</taxon>
        <taxon>Marivirga</taxon>
    </lineage>
</organism>
<dbReference type="KEGG" id="msaa:QYS49_38290"/>
<gene>
    <name evidence="1" type="ORF">QYS49_38290</name>
</gene>
<evidence type="ECO:0000313" key="1">
    <source>
        <dbReference type="EMBL" id="WMN11416.1"/>
    </source>
</evidence>
<evidence type="ECO:0008006" key="3">
    <source>
        <dbReference type="Google" id="ProtNLM"/>
    </source>
</evidence>
<dbReference type="AlphaFoldDB" id="A0AA51RAS0"/>
<keyword evidence="2" id="KW-1185">Reference proteome</keyword>